<feature type="non-terminal residue" evidence="2">
    <location>
        <position position="1"/>
    </location>
</feature>
<proteinExistence type="predicted"/>
<dbReference type="AlphaFoldDB" id="A0A5J9W2X7"/>
<dbReference type="EMBL" id="RWGY01000005">
    <property type="protein sequence ID" value="TVU43092.1"/>
    <property type="molecule type" value="Genomic_DNA"/>
</dbReference>
<protein>
    <submittedName>
        <fullName evidence="2">Uncharacterized protein</fullName>
    </submittedName>
</protein>
<evidence type="ECO:0000313" key="3">
    <source>
        <dbReference type="Proteomes" id="UP000324897"/>
    </source>
</evidence>
<sequence>MLESPQWLAMRGRHGEAHTVHLRRVSDTAAEAGLLQASWRKSSSDQRRRRMERAPPLKGKRIRHSMAQQPSSTATASPCQPSSRSKAAPRLHASRAQGQVRSLQTLFLPPSSGVPILSFVCCHELLNHINVLNLYKPVSSLNIYWGDVKPQSEPEVTVYQVCRADNELATAVDRPGNIVAKTR</sequence>
<feature type="region of interest" description="Disordered" evidence="1">
    <location>
        <begin position="37"/>
        <end position="95"/>
    </location>
</feature>
<name>A0A5J9W2X7_9POAL</name>
<gene>
    <name evidence="2" type="ORF">EJB05_09529</name>
</gene>
<dbReference type="Proteomes" id="UP000324897">
    <property type="component" value="Unassembled WGS sequence"/>
</dbReference>
<comment type="caution">
    <text evidence="2">The sequence shown here is derived from an EMBL/GenBank/DDBJ whole genome shotgun (WGS) entry which is preliminary data.</text>
</comment>
<organism evidence="2 3">
    <name type="scientific">Eragrostis curvula</name>
    <name type="common">weeping love grass</name>
    <dbReference type="NCBI Taxonomy" id="38414"/>
    <lineage>
        <taxon>Eukaryota</taxon>
        <taxon>Viridiplantae</taxon>
        <taxon>Streptophyta</taxon>
        <taxon>Embryophyta</taxon>
        <taxon>Tracheophyta</taxon>
        <taxon>Spermatophyta</taxon>
        <taxon>Magnoliopsida</taxon>
        <taxon>Liliopsida</taxon>
        <taxon>Poales</taxon>
        <taxon>Poaceae</taxon>
        <taxon>PACMAD clade</taxon>
        <taxon>Chloridoideae</taxon>
        <taxon>Eragrostideae</taxon>
        <taxon>Eragrostidinae</taxon>
        <taxon>Eragrostis</taxon>
    </lineage>
</organism>
<feature type="compositionally biased region" description="Polar residues" evidence="1">
    <location>
        <begin position="66"/>
        <end position="85"/>
    </location>
</feature>
<evidence type="ECO:0000256" key="1">
    <source>
        <dbReference type="SAM" id="MobiDB-lite"/>
    </source>
</evidence>
<accession>A0A5J9W2X7</accession>
<keyword evidence="3" id="KW-1185">Reference proteome</keyword>
<dbReference type="Gramene" id="TVU43092">
    <property type="protein sequence ID" value="TVU43092"/>
    <property type="gene ID" value="EJB05_09529"/>
</dbReference>
<reference evidence="2 3" key="1">
    <citation type="journal article" date="2019" name="Sci. Rep.">
        <title>A high-quality genome of Eragrostis curvula grass provides insights into Poaceae evolution and supports new strategies to enhance forage quality.</title>
        <authorList>
            <person name="Carballo J."/>
            <person name="Santos B.A.C.M."/>
            <person name="Zappacosta D."/>
            <person name="Garbus I."/>
            <person name="Selva J.P."/>
            <person name="Gallo C.A."/>
            <person name="Diaz A."/>
            <person name="Albertini E."/>
            <person name="Caccamo M."/>
            <person name="Echenique V."/>
        </authorList>
    </citation>
    <scope>NUCLEOTIDE SEQUENCE [LARGE SCALE GENOMIC DNA]</scope>
    <source>
        <strain evidence="3">cv. Victoria</strain>
        <tissue evidence="2">Leaf</tissue>
    </source>
</reference>
<evidence type="ECO:0000313" key="2">
    <source>
        <dbReference type="EMBL" id="TVU43092.1"/>
    </source>
</evidence>